<reference evidence="3" key="1">
    <citation type="journal article" date="2013" name="Genome Announc.">
        <title>Whole-Genome Sequencing of Lactobacillus shenzhenensis Strain LY-73T.</title>
        <authorList>
            <person name="Lin Z."/>
            <person name="Liu Z."/>
            <person name="Yang R."/>
            <person name="Zou Y."/>
            <person name="Wan D."/>
            <person name="Chen J."/>
            <person name="Guo M."/>
            <person name="Zhao J."/>
            <person name="Fang C."/>
            <person name="Yang R."/>
            <person name="Liu F."/>
        </authorList>
    </citation>
    <scope>NUCLEOTIDE SEQUENCE [LARGE SCALE GENOMIC DNA]</scope>
    <source>
        <strain evidence="3">LY-73</strain>
    </source>
</reference>
<dbReference type="EMBL" id="KI271596">
    <property type="protein sequence ID" value="ERL64561.1"/>
    <property type="molecule type" value="Genomic_DNA"/>
</dbReference>
<evidence type="ECO:0000313" key="3">
    <source>
        <dbReference type="Proteomes" id="UP000030647"/>
    </source>
</evidence>
<dbReference type="Proteomes" id="UP000030647">
    <property type="component" value="Unassembled WGS sequence"/>
</dbReference>
<name>U4TID0_9LACO</name>
<proteinExistence type="predicted"/>
<gene>
    <name evidence="2" type="ORF">L248_0856</name>
</gene>
<evidence type="ECO:0000313" key="2">
    <source>
        <dbReference type="EMBL" id="ERL64561.1"/>
    </source>
</evidence>
<dbReference type="AlphaFoldDB" id="U4TID0"/>
<protein>
    <submittedName>
        <fullName evidence="2">Uncharacterized protein</fullName>
    </submittedName>
</protein>
<sequence length="41" mass="4584">MDRFNADRAVQGIIPAVQNNGRSINGRSFNRQETAQEPPLD</sequence>
<feature type="region of interest" description="Disordered" evidence="1">
    <location>
        <begin position="17"/>
        <end position="41"/>
    </location>
</feature>
<accession>U4TID0</accession>
<dbReference type="HOGENOM" id="CLU_3272069_0_0_9"/>
<evidence type="ECO:0000256" key="1">
    <source>
        <dbReference type="SAM" id="MobiDB-lite"/>
    </source>
</evidence>
<keyword evidence="3" id="KW-1185">Reference proteome</keyword>
<organism evidence="2 3">
    <name type="scientific">Schleiferilactobacillus shenzhenensis LY-73</name>
    <dbReference type="NCBI Taxonomy" id="1231336"/>
    <lineage>
        <taxon>Bacteria</taxon>
        <taxon>Bacillati</taxon>
        <taxon>Bacillota</taxon>
        <taxon>Bacilli</taxon>
        <taxon>Lactobacillales</taxon>
        <taxon>Lactobacillaceae</taxon>
        <taxon>Schleiferilactobacillus</taxon>
    </lineage>
</organism>
<feature type="compositionally biased region" description="Polar residues" evidence="1">
    <location>
        <begin position="17"/>
        <end position="35"/>
    </location>
</feature>